<evidence type="ECO:0000256" key="6">
    <source>
        <dbReference type="PROSITE-ProRule" id="PRU01373"/>
    </source>
</evidence>
<dbReference type="SUPFAM" id="SSF141523">
    <property type="entry name" value="L,D-transpeptidase catalytic domain-like"/>
    <property type="match status" value="1"/>
</dbReference>
<keyword evidence="4 6" id="KW-0573">Peptidoglycan synthesis</keyword>
<evidence type="ECO:0000313" key="8">
    <source>
        <dbReference type="EMBL" id="PKY90647.1"/>
    </source>
</evidence>
<dbReference type="PANTHER" id="PTHR30582:SF33">
    <property type="entry name" value="EXPORTED PROTEIN"/>
    <property type="match status" value="1"/>
</dbReference>
<dbReference type="InterPro" id="IPR038054">
    <property type="entry name" value="LD_TPept-like_central_sf"/>
</dbReference>
<evidence type="ECO:0000313" key="9">
    <source>
        <dbReference type="Proteomes" id="UP000234384"/>
    </source>
</evidence>
<dbReference type="PANTHER" id="PTHR30582">
    <property type="entry name" value="L,D-TRANSPEPTIDASE"/>
    <property type="match status" value="1"/>
</dbReference>
<dbReference type="GO" id="GO:0018104">
    <property type="term" value="P:peptidoglycan-protein cross-linking"/>
    <property type="evidence" value="ECO:0007669"/>
    <property type="project" value="TreeGrafter"/>
</dbReference>
<dbReference type="InterPro" id="IPR038063">
    <property type="entry name" value="Transpep_catalytic_dom"/>
</dbReference>
<gene>
    <name evidence="8" type="ORF">CYJ57_00285</name>
</gene>
<dbReference type="InterPro" id="IPR050979">
    <property type="entry name" value="LD-transpeptidase"/>
</dbReference>
<evidence type="ECO:0000259" key="7">
    <source>
        <dbReference type="PROSITE" id="PS52029"/>
    </source>
</evidence>
<dbReference type="AlphaFoldDB" id="A0A2I1K4X9"/>
<dbReference type="Pfam" id="PF12229">
    <property type="entry name" value="PG_binding_4"/>
    <property type="match status" value="1"/>
</dbReference>
<dbReference type="CDD" id="cd16913">
    <property type="entry name" value="YkuD_like"/>
    <property type="match status" value="1"/>
</dbReference>
<feature type="active site" description="Nucleophile" evidence="6">
    <location>
        <position position="436"/>
    </location>
</feature>
<accession>A0A2I1K4X9</accession>
<feature type="active site" description="Proton donor/acceptor" evidence="6">
    <location>
        <position position="415"/>
    </location>
</feature>
<evidence type="ECO:0000256" key="4">
    <source>
        <dbReference type="ARBA" id="ARBA00022984"/>
    </source>
</evidence>
<evidence type="ECO:0000256" key="3">
    <source>
        <dbReference type="ARBA" id="ARBA00022960"/>
    </source>
</evidence>
<dbReference type="InterPro" id="IPR005490">
    <property type="entry name" value="LD_TPept_cat_dom"/>
</dbReference>
<dbReference type="Pfam" id="PF03734">
    <property type="entry name" value="YkuD"/>
    <property type="match status" value="1"/>
</dbReference>
<keyword evidence="5 6" id="KW-0961">Cell wall biogenesis/degradation</keyword>
<dbReference type="InterPro" id="IPR022029">
    <property type="entry name" value="YoaR-like_PG-bd"/>
</dbReference>
<feature type="domain" description="L,D-TPase catalytic" evidence="7">
    <location>
        <begin position="336"/>
        <end position="460"/>
    </location>
</feature>
<dbReference type="GO" id="GO:0016740">
    <property type="term" value="F:transferase activity"/>
    <property type="evidence" value="ECO:0007669"/>
    <property type="project" value="UniProtKB-KW"/>
</dbReference>
<dbReference type="UniPathway" id="UPA00219"/>
<dbReference type="Proteomes" id="UP000234384">
    <property type="component" value="Unassembled WGS sequence"/>
</dbReference>
<comment type="pathway">
    <text evidence="1 6">Cell wall biogenesis; peptidoglycan biosynthesis.</text>
</comment>
<dbReference type="Gene3D" id="3.10.20.800">
    <property type="match status" value="1"/>
</dbReference>
<dbReference type="SUPFAM" id="SSF143985">
    <property type="entry name" value="L,D-transpeptidase pre-catalytic domain-like"/>
    <property type="match status" value="1"/>
</dbReference>
<dbReference type="GO" id="GO:0071972">
    <property type="term" value="F:peptidoglycan L,D-transpeptidase activity"/>
    <property type="evidence" value="ECO:0007669"/>
    <property type="project" value="TreeGrafter"/>
</dbReference>
<protein>
    <recommendedName>
        <fullName evidence="7">L,D-TPase catalytic domain-containing protein</fullName>
    </recommendedName>
</protein>
<dbReference type="EMBL" id="PKHE01000001">
    <property type="protein sequence ID" value="PKY90647.1"/>
    <property type="molecule type" value="Genomic_DNA"/>
</dbReference>
<reference evidence="8 9" key="1">
    <citation type="submission" date="2017-12" db="EMBL/GenBank/DDBJ databases">
        <title>Phylogenetic diversity of female urinary microbiome.</title>
        <authorList>
            <person name="Thomas-White K."/>
            <person name="Wolfe A.J."/>
        </authorList>
    </citation>
    <scope>NUCLEOTIDE SEQUENCE [LARGE SCALE GENOMIC DNA]</scope>
    <source>
        <strain evidence="8 9">UMB0898</strain>
    </source>
</reference>
<sequence>MSMKKFLIGLLSLFLILLIGYGAGIGYYADRFQVNTTFDSVDVSNLTLAQAREKVQNHLDQQVVDIKENGKELGQLQLKDLKSEFKFETALNNTYQNQNPNYWIMNFFNSNHHAYSSNQGVTFDDESLRQRLADMGINNEQRSVGQPVSIAYSDHQGYYLTEATQGDMIDYDKLATLIGKTIANDEHTVELNQAYREVEDDSEIKEKAEKAMERINQVIATKITLQIAGEDVVIPEEKIQSWIQFDQSNQLVFDEEAIYDYLGELNDQYATYNKSRQFNSTYDGPVTVQPGTLGWSIDRESETQAIVNDLQSGQSVTREPVIVGTGYNQADDIGNSYVEVSITHQHMWIYRDGQLVVETPIVTGQVGTDTIPGAYSVWNKAENENLKGYNPRTEKEYDVPVSYWIPFDDTGQGIHDADWQANFGGTTYLERGSLGCVNTPPWIMGEVYAAIDIGMPVIVY</sequence>
<keyword evidence="2" id="KW-0808">Transferase</keyword>
<dbReference type="GO" id="GO:0005576">
    <property type="term" value="C:extracellular region"/>
    <property type="evidence" value="ECO:0007669"/>
    <property type="project" value="TreeGrafter"/>
</dbReference>
<dbReference type="GO" id="GO:0008360">
    <property type="term" value="P:regulation of cell shape"/>
    <property type="evidence" value="ECO:0007669"/>
    <property type="project" value="UniProtKB-UniRule"/>
</dbReference>
<organism evidence="8 9">
    <name type="scientific">Falseniella ignava</name>
    <dbReference type="NCBI Taxonomy" id="137730"/>
    <lineage>
        <taxon>Bacteria</taxon>
        <taxon>Bacillati</taxon>
        <taxon>Bacillota</taxon>
        <taxon>Bacilli</taxon>
        <taxon>Lactobacillales</taxon>
        <taxon>Aerococcaceae</taxon>
        <taxon>Falseniella</taxon>
    </lineage>
</organism>
<name>A0A2I1K4X9_9LACT</name>
<evidence type="ECO:0000256" key="2">
    <source>
        <dbReference type="ARBA" id="ARBA00022679"/>
    </source>
</evidence>
<dbReference type="GO" id="GO:0071555">
    <property type="term" value="P:cell wall organization"/>
    <property type="evidence" value="ECO:0007669"/>
    <property type="project" value="UniProtKB-UniRule"/>
</dbReference>
<keyword evidence="3 6" id="KW-0133">Cell shape</keyword>
<dbReference type="PROSITE" id="PS52029">
    <property type="entry name" value="LD_TPASE"/>
    <property type="match status" value="1"/>
</dbReference>
<evidence type="ECO:0000256" key="1">
    <source>
        <dbReference type="ARBA" id="ARBA00004752"/>
    </source>
</evidence>
<dbReference type="Gene3D" id="2.40.440.10">
    <property type="entry name" value="L,D-transpeptidase catalytic domain-like"/>
    <property type="match status" value="1"/>
</dbReference>
<proteinExistence type="predicted"/>
<dbReference type="OrthoDB" id="3176960at2"/>
<evidence type="ECO:0000256" key="5">
    <source>
        <dbReference type="ARBA" id="ARBA00023316"/>
    </source>
</evidence>
<comment type="caution">
    <text evidence="8">The sequence shown here is derived from an EMBL/GenBank/DDBJ whole genome shotgun (WGS) entry which is preliminary data.</text>
</comment>